<organism evidence="1 2">
    <name type="scientific">Adonisia turfae CCMR0081</name>
    <dbReference type="NCBI Taxonomy" id="2292702"/>
    <lineage>
        <taxon>Bacteria</taxon>
        <taxon>Bacillati</taxon>
        <taxon>Cyanobacteriota</taxon>
        <taxon>Adonisia</taxon>
        <taxon>Adonisia turfae</taxon>
    </lineage>
</organism>
<gene>
    <name evidence="1" type="ORF">DXZ20_16475</name>
</gene>
<evidence type="ECO:0000313" key="2">
    <source>
        <dbReference type="Proteomes" id="UP000481033"/>
    </source>
</evidence>
<sequence>MPRTLAALEQRLELLETRYTQLEERQKWVERIFESYGIRGLWLSPAKASPLLGVSRDRIMAEIERAEKLRIFEKPSDAEYGVHYRNIQDPSVATSTWQVHVANFDRLLMIPPDQRLIP</sequence>
<name>A0A6M0RLW3_9CYAN</name>
<dbReference type="EMBL" id="QXHD01000004">
    <property type="protein sequence ID" value="NEZ57235.1"/>
    <property type="molecule type" value="Genomic_DNA"/>
</dbReference>
<protein>
    <submittedName>
        <fullName evidence="1">Uncharacterized protein</fullName>
    </submittedName>
</protein>
<dbReference type="RefSeq" id="WP_163699302.1">
    <property type="nucleotide sequence ID" value="NZ_QXHD01000004.1"/>
</dbReference>
<evidence type="ECO:0000313" key="1">
    <source>
        <dbReference type="EMBL" id="NEZ57235.1"/>
    </source>
</evidence>
<dbReference type="Proteomes" id="UP000481033">
    <property type="component" value="Unassembled WGS sequence"/>
</dbReference>
<dbReference type="AlphaFoldDB" id="A0A6M0RLW3"/>
<proteinExistence type="predicted"/>
<reference evidence="1 2" key="1">
    <citation type="journal article" date="2020" name="Microb. Ecol.">
        <title>Ecogenomics of the Marine Benthic Filamentous Cyanobacterium Adonisia.</title>
        <authorList>
            <person name="Walter J.M."/>
            <person name="Coutinho F.H."/>
            <person name="Leomil L."/>
            <person name="Hargreaves P.I."/>
            <person name="Campeao M.E."/>
            <person name="Vieira V.V."/>
            <person name="Silva B.S."/>
            <person name="Fistarol G.O."/>
            <person name="Salomon P.S."/>
            <person name="Sawabe T."/>
            <person name="Mino S."/>
            <person name="Hosokawa M."/>
            <person name="Miyashita H."/>
            <person name="Maruyama F."/>
            <person name="van Verk M.C."/>
            <person name="Dutilh B.E."/>
            <person name="Thompson C.C."/>
            <person name="Thompson F.L."/>
        </authorList>
    </citation>
    <scope>NUCLEOTIDE SEQUENCE [LARGE SCALE GENOMIC DNA]</scope>
    <source>
        <strain evidence="1 2">CCMR0081</strain>
    </source>
</reference>
<accession>A0A6M0RLW3</accession>
<comment type="caution">
    <text evidence="1">The sequence shown here is derived from an EMBL/GenBank/DDBJ whole genome shotgun (WGS) entry which is preliminary data.</text>
</comment>
<keyword evidence="2" id="KW-1185">Reference proteome</keyword>